<dbReference type="Proteomes" id="UP000606193">
    <property type="component" value="Unassembled WGS sequence"/>
</dbReference>
<dbReference type="InterPro" id="IPR000843">
    <property type="entry name" value="HTH_LacI"/>
</dbReference>
<gene>
    <name evidence="6" type="ORF">H8704_08265</name>
</gene>
<evidence type="ECO:0000313" key="7">
    <source>
        <dbReference type="Proteomes" id="UP000606193"/>
    </source>
</evidence>
<proteinExistence type="predicted"/>
<keyword evidence="7" id="KW-1185">Reference proteome</keyword>
<dbReference type="CDD" id="cd01542">
    <property type="entry name" value="PBP1_TreR-like"/>
    <property type="match status" value="1"/>
</dbReference>
<dbReference type="Gene3D" id="1.10.260.40">
    <property type="entry name" value="lambda repressor-like DNA-binding domains"/>
    <property type="match status" value="1"/>
</dbReference>
<dbReference type="PROSITE" id="PS50932">
    <property type="entry name" value="HTH_LACI_2"/>
    <property type="match status" value="1"/>
</dbReference>
<dbReference type="PROSITE" id="PS00356">
    <property type="entry name" value="HTH_LACI_1"/>
    <property type="match status" value="1"/>
</dbReference>
<dbReference type="InterPro" id="IPR010982">
    <property type="entry name" value="Lambda_DNA-bd_dom_sf"/>
</dbReference>
<name>A0ABR7N1W8_9FIRM</name>
<dbReference type="PANTHER" id="PTHR30146:SF154">
    <property type="entry name" value="TRANSCRIPTION REGULATOR, MEMBER OF GALR FAMILY"/>
    <property type="match status" value="1"/>
</dbReference>
<feature type="domain" description="HTH lacI-type" evidence="4">
    <location>
        <begin position="8"/>
        <end position="61"/>
    </location>
</feature>
<dbReference type="GO" id="GO:0003677">
    <property type="term" value="F:DNA binding"/>
    <property type="evidence" value="ECO:0007669"/>
    <property type="project" value="UniProtKB-KW"/>
</dbReference>
<dbReference type="EMBL" id="JACRSX010000010">
    <property type="protein sequence ID" value="MBC8562619.1"/>
    <property type="molecule type" value="Genomic_DNA"/>
</dbReference>
<dbReference type="InterPro" id="IPR028082">
    <property type="entry name" value="Peripla_BP_I"/>
</dbReference>
<dbReference type="Pfam" id="PF13377">
    <property type="entry name" value="Peripla_BP_3"/>
    <property type="match status" value="1"/>
</dbReference>
<evidence type="ECO:0000259" key="5">
    <source>
        <dbReference type="PROSITE" id="PS50943"/>
    </source>
</evidence>
<feature type="domain" description="HTH cro/C1-type" evidence="5">
    <location>
        <begin position="3"/>
        <end position="51"/>
    </location>
</feature>
<keyword evidence="3" id="KW-0804">Transcription</keyword>
<evidence type="ECO:0000256" key="2">
    <source>
        <dbReference type="ARBA" id="ARBA00023125"/>
    </source>
</evidence>
<dbReference type="PRINTS" id="PR00036">
    <property type="entry name" value="HTHLACI"/>
</dbReference>
<dbReference type="RefSeq" id="WP_283241968.1">
    <property type="nucleotide sequence ID" value="NZ_JACRSX010000010.1"/>
</dbReference>
<evidence type="ECO:0000313" key="6">
    <source>
        <dbReference type="EMBL" id="MBC8562619.1"/>
    </source>
</evidence>
<comment type="caution">
    <text evidence="6">The sequence shown here is derived from an EMBL/GenBank/DDBJ whole genome shotgun (WGS) entry which is preliminary data.</text>
</comment>
<dbReference type="SUPFAM" id="SSF47413">
    <property type="entry name" value="lambda repressor-like DNA-binding domains"/>
    <property type="match status" value="1"/>
</dbReference>
<evidence type="ECO:0000259" key="4">
    <source>
        <dbReference type="PROSITE" id="PS50932"/>
    </source>
</evidence>
<dbReference type="PANTHER" id="PTHR30146">
    <property type="entry name" value="LACI-RELATED TRANSCRIPTIONAL REPRESSOR"/>
    <property type="match status" value="1"/>
</dbReference>
<dbReference type="SMART" id="SM00354">
    <property type="entry name" value="HTH_LACI"/>
    <property type="match status" value="1"/>
</dbReference>
<organism evidence="6 7">
    <name type="scientific">Jutongia huaianensis</name>
    <dbReference type="NCBI Taxonomy" id="2763668"/>
    <lineage>
        <taxon>Bacteria</taxon>
        <taxon>Bacillati</taxon>
        <taxon>Bacillota</taxon>
        <taxon>Clostridia</taxon>
        <taxon>Lachnospirales</taxon>
        <taxon>Lachnospiraceae</taxon>
        <taxon>Jutongia</taxon>
    </lineage>
</organism>
<evidence type="ECO:0000256" key="3">
    <source>
        <dbReference type="ARBA" id="ARBA00023163"/>
    </source>
</evidence>
<reference evidence="6 7" key="1">
    <citation type="submission" date="2020-08" db="EMBL/GenBank/DDBJ databases">
        <title>Genome public.</title>
        <authorList>
            <person name="Liu C."/>
            <person name="Sun Q."/>
        </authorList>
    </citation>
    <scope>NUCLEOTIDE SEQUENCE [LARGE SCALE GENOMIC DNA]</scope>
    <source>
        <strain evidence="6 7">NSJ-37</strain>
    </source>
</reference>
<dbReference type="InterPro" id="IPR001387">
    <property type="entry name" value="Cro/C1-type_HTH"/>
</dbReference>
<sequence>MKRRRSGVTINEIAKMAGVSRATVSRYLNDGYVSEEKKERIAGVIAETGYIPSSQAQMLRTKKTGLIGVIIPKISSDSIGRMVDGIGEELAKEGYQLLLASTNNNEREEVRYLQTFRNNYVDGVILIGTIFRKEHRKALEELEVPVVILGQQYEGYACVYQDDCHSARDVAELLTKNCRHIAYIGVTPKDKAVGAARKKGFQTALSSKGLEPVAEKQIAFRMEEGYQTMRQIVETIPYIDGVFCATDMIAAGALQYLREAGLERKVCVTGMGDSQIATILQPSLSTVHFHYKSSGREAARLLIEMLQKSEDVRKEIKMGYQIIERDSTRDI</sequence>
<dbReference type="PROSITE" id="PS50943">
    <property type="entry name" value="HTH_CROC1"/>
    <property type="match status" value="1"/>
</dbReference>
<protein>
    <submittedName>
        <fullName evidence="6">LacI family DNA-binding transcriptional regulator</fullName>
    </submittedName>
</protein>
<keyword evidence="2 6" id="KW-0238">DNA-binding</keyword>
<accession>A0ABR7N1W8</accession>
<dbReference type="CDD" id="cd01392">
    <property type="entry name" value="HTH_LacI"/>
    <property type="match status" value="1"/>
</dbReference>
<dbReference type="Gene3D" id="3.40.50.2300">
    <property type="match status" value="2"/>
</dbReference>
<dbReference type="InterPro" id="IPR046335">
    <property type="entry name" value="LacI/GalR-like_sensor"/>
</dbReference>
<dbReference type="Pfam" id="PF00356">
    <property type="entry name" value="LacI"/>
    <property type="match status" value="1"/>
</dbReference>
<dbReference type="SUPFAM" id="SSF53822">
    <property type="entry name" value="Periplasmic binding protein-like I"/>
    <property type="match status" value="1"/>
</dbReference>
<evidence type="ECO:0000256" key="1">
    <source>
        <dbReference type="ARBA" id="ARBA00023015"/>
    </source>
</evidence>
<keyword evidence="1" id="KW-0805">Transcription regulation</keyword>